<evidence type="ECO:0000313" key="2">
    <source>
        <dbReference type="EMBL" id="MDL5031587.1"/>
    </source>
</evidence>
<feature type="transmembrane region" description="Helical" evidence="1">
    <location>
        <begin position="162"/>
        <end position="185"/>
    </location>
</feature>
<keyword evidence="1" id="KW-0812">Transmembrane</keyword>
<dbReference type="EMBL" id="JASVDS010000002">
    <property type="protein sequence ID" value="MDL5031587.1"/>
    <property type="molecule type" value="Genomic_DNA"/>
</dbReference>
<keyword evidence="1" id="KW-1133">Transmembrane helix</keyword>
<keyword evidence="1" id="KW-0472">Membrane</keyword>
<gene>
    <name evidence="2" type="ORF">QRD43_06665</name>
</gene>
<comment type="caution">
    <text evidence="2">The sequence shown here is derived from an EMBL/GenBank/DDBJ whole genome shotgun (WGS) entry which is preliminary data.</text>
</comment>
<name>A0ABT7LH37_9BURK</name>
<evidence type="ECO:0000313" key="3">
    <source>
        <dbReference type="Proteomes" id="UP001238603"/>
    </source>
</evidence>
<reference evidence="2 3" key="1">
    <citation type="submission" date="2023-06" db="EMBL/GenBank/DDBJ databases">
        <title>Pelomonas sp. APW6 16S ribosomal RNA gene genome sequencing and assembly.</title>
        <authorList>
            <person name="Woo H."/>
        </authorList>
    </citation>
    <scope>NUCLEOTIDE SEQUENCE [LARGE SCALE GENOMIC DNA]</scope>
    <source>
        <strain evidence="2 3">APW6</strain>
    </source>
</reference>
<sequence>MSTLVTKPPAATQPAVLRHASSAIEALERVKSTHADSTSTRFERTCDIWAHGLLMASGLMFLLLCAVGFSLGSQKPLPGAWKVFVLLLIALCLLAAVAALLLQLASALASVVLYRRNAPRLRVVQFEHDLANVAAVANVSTEALLIADDWLAQKIRRIERRLSFFFGGAEKVALFALVGTCWSVGKELMQTAKLDAVSDPVLLGMAGLAGMTLGAVSLRLVADRLAYQRDIIALACRLRP</sequence>
<organism evidence="2 3">
    <name type="scientific">Roseateles subflavus</name>
    <dbReference type="NCBI Taxonomy" id="3053353"/>
    <lineage>
        <taxon>Bacteria</taxon>
        <taxon>Pseudomonadati</taxon>
        <taxon>Pseudomonadota</taxon>
        <taxon>Betaproteobacteria</taxon>
        <taxon>Burkholderiales</taxon>
        <taxon>Sphaerotilaceae</taxon>
        <taxon>Roseateles</taxon>
    </lineage>
</organism>
<proteinExistence type="predicted"/>
<evidence type="ECO:0000256" key="1">
    <source>
        <dbReference type="SAM" id="Phobius"/>
    </source>
</evidence>
<keyword evidence="3" id="KW-1185">Reference proteome</keyword>
<protein>
    <recommendedName>
        <fullName evidence="4">DUF2975 domain-containing protein</fullName>
    </recommendedName>
</protein>
<feature type="transmembrane region" description="Helical" evidence="1">
    <location>
        <begin position="201"/>
        <end position="222"/>
    </location>
</feature>
<evidence type="ECO:0008006" key="4">
    <source>
        <dbReference type="Google" id="ProtNLM"/>
    </source>
</evidence>
<feature type="transmembrane region" description="Helical" evidence="1">
    <location>
        <begin position="83"/>
        <end position="114"/>
    </location>
</feature>
<dbReference type="Proteomes" id="UP001238603">
    <property type="component" value="Unassembled WGS sequence"/>
</dbReference>
<accession>A0ABT7LH37</accession>
<feature type="transmembrane region" description="Helical" evidence="1">
    <location>
        <begin position="48"/>
        <end position="71"/>
    </location>
</feature>
<dbReference type="RefSeq" id="WP_285981715.1">
    <property type="nucleotide sequence ID" value="NZ_JASVDS010000002.1"/>
</dbReference>